<evidence type="ECO:0000313" key="4">
    <source>
        <dbReference type="Proteomes" id="UP000823775"/>
    </source>
</evidence>
<feature type="signal peptide" evidence="2">
    <location>
        <begin position="1"/>
        <end position="30"/>
    </location>
</feature>
<protein>
    <submittedName>
        <fullName evidence="3">Uncharacterized protein</fullName>
    </submittedName>
</protein>
<keyword evidence="4" id="KW-1185">Reference proteome</keyword>
<evidence type="ECO:0000256" key="1">
    <source>
        <dbReference type="SAM" id="MobiDB-lite"/>
    </source>
</evidence>
<comment type="caution">
    <text evidence="3">The sequence shown here is derived from an EMBL/GenBank/DDBJ whole genome shotgun (WGS) entry which is preliminary data.</text>
</comment>
<proteinExistence type="predicted"/>
<evidence type="ECO:0000256" key="2">
    <source>
        <dbReference type="SAM" id="SignalP"/>
    </source>
</evidence>
<gene>
    <name evidence="3" type="ORF">HAX54_032039</name>
</gene>
<name>A0ABS8VC61_DATST</name>
<feature type="chain" id="PRO_5047174266" evidence="2">
    <location>
        <begin position="31"/>
        <end position="178"/>
    </location>
</feature>
<keyword evidence="2" id="KW-0732">Signal</keyword>
<evidence type="ECO:0000313" key="3">
    <source>
        <dbReference type="EMBL" id="MCD9644067.1"/>
    </source>
</evidence>
<dbReference type="EMBL" id="JACEIK010004069">
    <property type="protein sequence ID" value="MCD9644067.1"/>
    <property type="molecule type" value="Genomic_DNA"/>
</dbReference>
<feature type="region of interest" description="Disordered" evidence="1">
    <location>
        <begin position="120"/>
        <end position="139"/>
    </location>
</feature>
<reference evidence="3 4" key="1">
    <citation type="journal article" date="2021" name="BMC Genomics">
        <title>Datura genome reveals duplications of psychoactive alkaloid biosynthetic genes and high mutation rate following tissue culture.</title>
        <authorList>
            <person name="Rajewski A."/>
            <person name="Carter-House D."/>
            <person name="Stajich J."/>
            <person name="Litt A."/>
        </authorList>
    </citation>
    <scope>NUCLEOTIDE SEQUENCE [LARGE SCALE GENOMIC DNA]</scope>
    <source>
        <strain evidence="3">AR-01</strain>
    </source>
</reference>
<dbReference type="Proteomes" id="UP000823775">
    <property type="component" value="Unassembled WGS sequence"/>
</dbReference>
<organism evidence="3 4">
    <name type="scientific">Datura stramonium</name>
    <name type="common">Jimsonweed</name>
    <name type="synonym">Common thornapple</name>
    <dbReference type="NCBI Taxonomy" id="4076"/>
    <lineage>
        <taxon>Eukaryota</taxon>
        <taxon>Viridiplantae</taxon>
        <taxon>Streptophyta</taxon>
        <taxon>Embryophyta</taxon>
        <taxon>Tracheophyta</taxon>
        <taxon>Spermatophyta</taxon>
        <taxon>Magnoliopsida</taxon>
        <taxon>eudicotyledons</taxon>
        <taxon>Gunneridae</taxon>
        <taxon>Pentapetalae</taxon>
        <taxon>asterids</taxon>
        <taxon>lamiids</taxon>
        <taxon>Solanales</taxon>
        <taxon>Solanaceae</taxon>
        <taxon>Solanoideae</taxon>
        <taxon>Datureae</taxon>
        <taxon>Datura</taxon>
    </lineage>
</organism>
<accession>A0ABS8VC61</accession>
<sequence>MRLSYPLFISDFSLFLIDTWLAAIPALSEAEQLILARLGGRGEDLGSRLVKKGRSIVRLKGEIVQKMFQLDKESLDFFKEKRDAIIKDYIRTMPKREYSSRKLPEKLDDLNGKNVIRRAALSDQGPGHKGPERGVQPLDSKERSVEILFIGSCVAVGIDDERRAAFSGAILLIGGIAK</sequence>